<keyword evidence="2" id="KW-1185">Reference proteome</keyword>
<dbReference type="EMBL" id="NHZO01000168">
    <property type="protein sequence ID" value="PHQ47975.1"/>
    <property type="molecule type" value="Genomic_DNA"/>
</dbReference>
<gene>
    <name evidence="1" type="ORF">BLA24_31440</name>
</gene>
<dbReference type="AlphaFoldDB" id="A0A2G1X9T8"/>
<evidence type="ECO:0000313" key="2">
    <source>
        <dbReference type="Proteomes" id="UP000222531"/>
    </source>
</evidence>
<sequence>MPFAVEKFEYPDSAKILKEKGITLQRGDGHIVLADCAVSNDIEIRTRVGQKNYCFEVKSRPGDLTLQIPQAFSIAVKDFQVAATIKVDGAESNINVKNGLATFGEAGTPPTGRADLIRLKVAG</sequence>
<proteinExistence type="predicted"/>
<protein>
    <submittedName>
        <fullName evidence="1">Uncharacterized protein</fullName>
    </submittedName>
</protein>
<organism evidence="1 2">
    <name type="scientific">Streptomyces cinnamoneus</name>
    <name type="common">Streptoverticillium cinnamoneum</name>
    <dbReference type="NCBI Taxonomy" id="53446"/>
    <lineage>
        <taxon>Bacteria</taxon>
        <taxon>Bacillati</taxon>
        <taxon>Actinomycetota</taxon>
        <taxon>Actinomycetes</taxon>
        <taxon>Kitasatosporales</taxon>
        <taxon>Streptomycetaceae</taxon>
        <taxon>Streptomyces</taxon>
        <taxon>Streptomyces cinnamoneus group</taxon>
    </lineage>
</organism>
<dbReference type="Proteomes" id="UP000222531">
    <property type="component" value="Unassembled WGS sequence"/>
</dbReference>
<accession>A0A2G1X9T8</accession>
<evidence type="ECO:0000313" key="1">
    <source>
        <dbReference type="EMBL" id="PHQ47975.1"/>
    </source>
</evidence>
<name>A0A2G1X9T8_STRCJ</name>
<reference evidence="1 2" key="1">
    <citation type="journal article" date="2017" name="Biochemistry">
        <title>Identification of the Biosynthetic Pathway for the Antibiotic Bicyclomycin.</title>
        <authorList>
            <person name="Patteson J."/>
            <person name="Cai W."/>
            <person name="Johnson R.A."/>
            <person name="Santa Maria K."/>
            <person name="Li B."/>
        </authorList>
    </citation>
    <scope>NUCLEOTIDE SEQUENCE [LARGE SCALE GENOMIC DNA]</scope>
    <source>
        <strain evidence="1 2">ATCC 21532</strain>
    </source>
</reference>
<comment type="caution">
    <text evidence="1">The sequence shown here is derived from an EMBL/GenBank/DDBJ whole genome shotgun (WGS) entry which is preliminary data.</text>
</comment>